<reference evidence="1" key="1">
    <citation type="journal article" date="2022" name="Phytopathology">
        <title>Complete circularized genome resources of seven strains of Xylella fastidiosa subsp. fastidiosa using hybrid assembly reveals unknown plasmids.</title>
        <authorList>
            <person name="Velasco-Amo M.D.P."/>
            <person name="Arias-Giraldo L.F.F."/>
            <person name="Ecija M.R."/>
            <person name="De La Fuente L."/>
            <person name="Marco-Noales E."/>
            <person name="Moralejo E."/>
            <person name="Navas-Cort J.A."/>
            <person name="Landa B.B."/>
        </authorList>
    </citation>
    <scope>NUCLEOTIDE SEQUENCE</scope>
    <source>
        <strain evidence="1">CFBP8073</strain>
    </source>
</reference>
<accession>A0AAJ5UHP5</accession>
<evidence type="ECO:0000313" key="2">
    <source>
        <dbReference type="Proteomes" id="UP001211513"/>
    </source>
</evidence>
<reference evidence="1" key="2">
    <citation type="submission" date="2022-10" db="EMBL/GenBank/DDBJ databases">
        <authorList>
            <person name="Landa B."/>
            <person name="Arias-Giraldo L.F."/>
            <person name="Roman-Ecija M."/>
            <person name="Velasco-Amo M.P."/>
            <person name="De La Fuente L."/>
            <person name="Marco-Noales E."/>
            <person name="Moralejo E."/>
        </authorList>
    </citation>
    <scope>NUCLEOTIDE SEQUENCE</scope>
    <source>
        <strain evidence="1">CFBP8073</strain>
    </source>
</reference>
<organism evidence="1 2">
    <name type="scientific">Xylella fastidiosa subsp. fastidiosa</name>
    <dbReference type="NCBI Taxonomy" id="644356"/>
    <lineage>
        <taxon>Bacteria</taxon>
        <taxon>Pseudomonadati</taxon>
        <taxon>Pseudomonadota</taxon>
        <taxon>Gammaproteobacteria</taxon>
        <taxon>Lysobacterales</taxon>
        <taxon>Lysobacteraceae</taxon>
        <taxon>Xylella</taxon>
    </lineage>
</organism>
<dbReference type="AlphaFoldDB" id="A0AAJ5UHP5"/>
<dbReference type="EMBL" id="CP109886">
    <property type="protein sequence ID" value="WCF28315.1"/>
    <property type="molecule type" value="Genomic_DNA"/>
</dbReference>
<dbReference type="Proteomes" id="UP001211513">
    <property type="component" value="Chromosome"/>
</dbReference>
<dbReference type="RefSeq" id="WP_155561278.1">
    <property type="nucleotide sequence ID" value="NZ_CP060159.1"/>
</dbReference>
<proteinExistence type="predicted"/>
<sequence>MRHLPRSGWTLETQQAHTFMRVQRRGGVSGVFAAPHGLLKESVGLDHRIPPRH</sequence>
<evidence type="ECO:0000313" key="1">
    <source>
        <dbReference type="EMBL" id="WCF28315.1"/>
    </source>
</evidence>
<gene>
    <name evidence="1" type="ORF">OK117_12020</name>
</gene>
<name>A0AAJ5UHP5_XYLFS</name>
<protein>
    <submittedName>
        <fullName evidence="1">Uncharacterized protein</fullName>
    </submittedName>
</protein>